<dbReference type="EMBL" id="JAECZB010000001">
    <property type="protein sequence ID" value="MBH8550880.1"/>
    <property type="molecule type" value="Genomic_DNA"/>
</dbReference>
<gene>
    <name evidence="1" type="ORF">I8751_00420</name>
</gene>
<accession>A0A8J7KUS9</accession>
<evidence type="ECO:0000313" key="2">
    <source>
        <dbReference type="Proteomes" id="UP000599391"/>
    </source>
</evidence>
<organism evidence="1 2">
    <name type="scientific">Atlanticothrix silvestris CENA357</name>
    <dbReference type="NCBI Taxonomy" id="1725252"/>
    <lineage>
        <taxon>Bacteria</taxon>
        <taxon>Bacillati</taxon>
        <taxon>Cyanobacteriota</taxon>
        <taxon>Cyanophyceae</taxon>
        <taxon>Nostocales</taxon>
        <taxon>Nodulariaceae</taxon>
        <taxon>Atlanticothrix</taxon>
        <taxon>Atlanticothrix silvestris</taxon>
    </lineage>
</organism>
<protein>
    <submittedName>
        <fullName evidence="1">Uncharacterized protein</fullName>
    </submittedName>
</protein>
<keyword evidence="2" id="KW-1185">Reference proteome</keyword>
<proteinExistence type="predicted"/>
<name>A0A8J7KUS9_9CYAN</name>
<evidence type="ECO:0000313" key="1">
    <source>
        <dbReference type="EMBL" id="MBH8550880.1"/>
    </source>
</evidence>
<sequence>MMCIQQHKRLRVCSGQKAIAFNSTGLYENENIVISSPNNLQAIVISFSKIGIVKNDEAYQPAFQNIISTFEFITK</sequence>
<dbReference type="RefSeq" id="WP_214437199.1">
    <property type="nucleotide sequence ID" value="NZ_JAECZB010000001.1"/>
</dbReference>
<comment type="caution">
    <text evidence="1">The sequence shown here is derived from an EMBL/GenBank/DDBJ whole genome shotgun (WGS) entry which is preliminary data.</text>
</comment>
<reference evidence="1 2" key="1">
    <citation type="journal article" date="2021" name="Int. J. Syst. Evol. Microbiol.">
        <title>Amazonocrinis nigriterrae gen. nov., sp. nov., Atlanticothrix silvestris gen. nov., sp. nov. and Dendronalium phyllosphericum gen. nov., sp. nov., nostocacean cyanobacteria from Brazilian environments.</title>
        <authorList>
            <person name="Alvarenga D.O."/>
            <person name="Andreote A.P.D."/>
            <person name="Branco L.H.Z."/>
            <person name="Delbaje E."/>
            <person name="Cruz R.B."/>
            <person name="Varani A.M."/>
            <person name="Fiore M.F."/>
        </authorList>
    </citation>
    <scope>NUCLEOTIDE SEQUENCE [LARGE SCALE GENOMIC DNA]</scope>
    <source>
        <strain evidence="1 2">CENA357</strain>
    </source>
</reference>
<dbReference type="AlphaFoldDB" id="A0A8J7KUS9"/>
<dbReference type="Proteomes" id="UP000599391">
    <property type="component" value="Unassembled WGS sequence"/>
</dbReference>